<gene>
    <name evidence="2" type="ORF">PG986_011704</name>
</gene>
<sequence length="174" mass="18942">MKWTNTIVSLAFAATAIMASPFAHSRAKGIDVYKLTVSGGNRELDGQVLRMKSNKIGVYGRGDNYMMVKVYPASSSKPGCSTLHTYPIGIVDHAVAINGTSAFRDFVDVTQPAGLSASNSMTNWNSFKMADNLLKLDMGGKWVAFPDGNGGWNVKWFDGRAPKNCSTQRKEYSC</sequence>
<comment type="caution">
    <text evidence="2">The sequence shown here is derived from an EMBL/GenBank/DDBJ whole genome shotgun (WGS) entry which is preliminary data.</text>
</comment>
<proteinExistence type="predicted"/>
<organism evidence="2 3">
    <name type="scientific">Apiospora aurea</name>
    <dbReference type="NCBI Taxonomy" id="335848"/>
    <lineage>
        <taxon>Eukaryota</taxon>
        <taxon>Fungi</taxon>
        <taxon>Dikarya</taxon>
        <taxon>Ascomycota</taxon>
        <taxon>Pezizomycotina</taxon>
        <taxon>Sordariomycetes</taxon>
        <taxon>Xylariomycetidae</taxon>
        <taxon>Amphisphaeriales</taxon>
        <taxon>Apiosporaceae</taxon>
        <taxon>Apiospora</taxon>
    </lineage>
</organism>
<keyword evidence="3" id="KW-1185">Reference proteome</keyword>
<feature type="chain" id="PRO_5046539320" evidence="1">
    <location>
        <begin position="20"/>
        <end position="174"/>
    </location>
</feature>
<name>A0ABR1PYY4_9PEZI</name>
<keyword evidence="1" id="KW-0732">Signal</keyword>
<dbReference type="RefSeq" id="XP_066694622.1">
    <property type="nucleotide sequence ID" value="XM_066847926.1"/>
</dbReference>
<evidence type="ECO:0000313" key="3">
    <source>
        <dbReference type="Proteomes" id="UP001391051"/>
    </source>
</evidence>
<dbReference type="Proteomes" id="UP001391051">
    <property type="component" value="Unassembled WGS sequence"/>
</dbReference>
<dbReference type="GeneID" id="92080988"/>
<reference evidence="2 3" key="1">
    <citation type="submission" date="2023-01" db="EMBL/GenBank/DDBJ databases">
        <title>Analysis of 21 Apiospora genomes using comparative genomics revels a genus with tremendous synthesis potential of carbohydrate active enzymes and secondary metabolites.</title>
        <authorList>
            <person name="Sorensen T."/>
        </authorList>
    </citation>
    <scope>NUCLEOTIDE SEQUENCE [LARGE SCALE GENOMIC DNA]</scope>
    <source>
        <strain evidence="2 3">CBS 24483</strain>
    </source>
</reference>
<protein>
    <submittedName>
        <fullName evidence="2">Uncharacterized protein</fullName>
    </submittedName>
</protein>
<evidence type="ECO:0000256" key="1">
    <source>
        <dbReference type="SAM" id="SignalP"/>
    </source>
</evidence>
<feature type="signal peptide" evidence="1">
    <location>
        <begin position="1"/>
        <end position="19"/>
    </location>
</feature>
<accession>A0ABR1PYY4</accession>
<dbReference type="EMBL" id="JAQQWE010000008">
    <property type="protein sequence ID" value="KAK7942591.1"/>
    <property type="molecule type" value="Genomic_DNA"/>
</dbReference>
<evidence type="ECO:0000313" key="2">
    <source>
        <dbReference type="EMBL" id="KAK7942591.1"/>
    </source>
</evidence>